<sequence length="120" mass="13396">MKKKTWVWLLEPQRTNTTATGANATRSLPPHPVFIEKLFLPVTRIATIQRKIAHATPVQGHHTLLKIVGLHGNRTFLRHTQRITLPHPIAALMMTGMGEGLLMISTVQHIQKKTGTADMP</sequence>
<accession>A0A0C3LK70</accession>
<dbReference type="EMBL" id="KN822942">
    <property type="protein sequence ID" value="KIO34468.1"/>
    <property type="molecule type" value="Genomic_DNA"/>
</dbReference>
<dbReference type="Proteomes" id="UP000054248">
    <property type="component" value="Unassembled WGS sequence"/>
</dbReference>
<proteinExistence type="predicted"/>
<keyword evidence="2" id="KW-1185">Reference proteome</keyword>
<reference evidence="2" key="2">
    <citation type="submission" date="2015-01" db="EMBL/GenBank/DDBJ databases">
        <title>Evolutionary Origins and Diversification of the Mycorrhizal Mutualists.</title>
        <authorList>
            <consortium name="DOE Joint Genome Institute"/>
            <consortium name="Mycorrhizal Genomics Consortium"/>
            <person name="Kohler A."/>
            <person name="Kuo A."/>
            <person name="Nagy L.G."/>
            <person name="Floudas D."/>
            <person name="Copeland A."/>
            <person name="Barry K.W."/>
            <person name="Cichocki N."/>
            <person name="Veneault-Fourrey C."/>
            <person name="LaButti K."/>
            <person name="Lindquist E.A."/>
            <person name="Lipzen A."/>
            <person name="Lundell T."/>
            <person name="Morin E."/>
            <person name="Murat C."/>
            <person name="Riley R."/>
            <person name="Ohm R."/>
            <person name="Sun H."/>
            <person name="Tunlid A."/>
            <person name="Henrissat B."/>
            <person name="Grigoriev I.V."/>
            <person name="Hibbett D.S."/>
            <person name="Martin F."/>
        </authorList>
    </citation>
    <scope>NUCLEOTIDE SEQUENCE [LARGE SCALE GENOMIC DNA]</scope>
    <source>
        <strain evidence="2">MUT 4182</strain>
    </source>
</reference>
<organism evidence="1 2">
    <name type="scientific">Tulasnella calospora MUT 4182</name>
    <dbReference type="NCBI Taxonomy" id="1051891"/>
    <lineage>
        <taxon>Eukaryota</taxon>
        <taxon>Fungi</taxon>
        <taxon>Dikarya</taxon>
        <taxon>Basidiomycota</taxon>
        <taxon>Agaricomycotina</taxon>
        <taxon>Agaricomycetes</taxon>
        <taxon>Cantharellales</taxon>
        <taxon>Tulasnellaceae</taxon>
        <taxon>Tulasnella</taxon>
    </lineage>
</organism>
<reference evidence="1 2" key="1">
    <citation type="submission" date="2014-04" db="EMBL/GenBank/DDBJ databases">
        <authorList>
            <consortium name="DOE Joint Genome Institute"/>
            <person name="Kuo A."/>
            <person name="Girlanda M."/>
            <person name="Perotto S."/>
            <person name="Kohler A."/>
            <person name="Nagy L.G."/>
            <person name="Floudas D."/>
            <person name="Copeland A."/>
            <person name="Barry K.W."/>
            <person name="Cichocki N."/>
            <person name="Veneault-Fourrey C."/>
            <person name="LaButti K."/>
            <person name="Lindquist E.A."/>
            <person name="Lipzen A."/>
            <person name="Lundell T."/>
            <person name="Morin E."/>
            <person name="Murat C."/>
            <person name="Sun H."/>
            <person name="Tunlid A."/>
            <person name="Henrissat B."/>
            <person name="Grigoriev I.V."/>
            <person name="Hibbett D.S."/>
            <person name="Martin F."/>
            <person name="Nordberg H.P."/>
            <person name="Cantor M.N."/>
            <person name="Hua S.X."/>
        </authorList>
    </citation>
    <scope>NUCLEOTIDE SEQUENCE [LARGE SCALE GENOMIC DNA]</scope>
    <source>
        <strain evidence="1 2">MUT 4182</strain>
    </source>
</reference>
<name>A0A0C3LK70_9AGAM</name>
<evidence type="ECO:0000313" key="1">
    <source>
        <dbReference type="EMBL" id="KIO34468.1"/>
    </source>
</evidence>
<dbReference type="AlphaFoldDB" id="A0A0C3LK70"/>
<dbReference type="HOGENOM" id="CLU_2051372_0_0_1"/>
<gene>
    <name evidence="1" type="ORF">M407DRAFT_16452</name>
</gene>
<protein>
    <submittedName>
        <fullName evidence="1">Uncharacterized protein</fullName>
    </submittedName>
</protein>
<evidence type="ECO:0000313" key="2">
    <source>
        <dbReference type="Proteomes" id="UP000054248"/>
    </source>
</evidence>